<dbReference type="Gene3D" id="3.40.630.30">
    <property type="match status" value="1"/>
</dbReference>
<reference evidence="2 3" key="1">
    <citation type="submission" date="2018-06" db="EMBL/GenBank/DDBJ databases">
        <authorList>
            <consortium name="Pathogen Informatics"/>
            <person name="Doyle S."/>
        </authorList>
    </citation>
    <scope>NUCLEOTIDE SEQUENCE [LARGE SCALE GENOMIC DNA]</scope>
    <source>
        <strain evidence="2 3">NCTC13163</strain>
    </source>
</reference>
<dbReference type="EMBL" id="UGGP01000001">
    <property type="protein sequence ID" value="STO09200.1"/>
    <property type="molecule type" value="Genomic_DNA"/>
</dbReference>
<dbReference type="OrthoDB" id="1895809at2"/>
<dbReference type="AlphaFoldDB" id="A0A377FWI9"/>
<name>A0A377FWI9_9BACL</name>
<dbReference type="Proteomes" id="UP000254060">
    <property type="component" value="Unassembled WGS sequence"/>
</dbReference>
<keyword evidence="2" id="KW-0808">Transferase</keyword>
<dbReference type="SUPFAM" id="SSF55729">
    <property type="entry name" value="Acyl-CoA N-acyltransferases (Nat)"/>
    <property type="match status" value="1"/>
</dbReference>
<dbReference type="GO" id="GO:0016747">
    <property type="term" value="F:acyltransferase activity, transferring groups other than amino-acyl groups"/>
    <property type="evidence" value="ECO:0007669"/>
    <property type="project" value="InterPro"/>
</dbReference>
<accession>A0A377FWI9</accession>
<evidence type="ECO:0000313" key="3">
    <source>
        <dbReference type="Proteomes" id="UP000254060"/>
    </source>
</evidence>
<dbReference type="CDD" id="cd04301">
    <property type="entry name" value="NAT_SF"/>
    <property type="match status" value="1"/>
</dbReference>
<protein>
    <submittedName>
        <fullName evidence="2">Acetyltransferase (GNAT) family</fullName>
    </submittedName>
</protein>
<evidence type="ECO:0000313" key="2">
    <source>
        <dbReference type="EMBL" id="STO09200.1"/>
    </source>
</evidence>
<dbReference type="InterPro" id="IPR000182">
    <property type="entry name" value="GNAT_dom"/>
</dbReference>
<gene>
    <name evidence="2" type="ORF">NCTC13163_02616</name>
</gene>
<dbReference type="PROSITE" id="PS51186">
    <property type="entry name" value="GNAT"/>
    <property type="match status" value="1"/>
</dbReference>
<evidence type="ECO:0000259" key="1">
    <source>
        <dbReference type="PROSITE" id="PS51186"/>
    </source>
</evidence>
<dbReference type="Pfam" id="PF00583">
    <property type="entry name" value="Acetyltransf_1"/>
    <property type="match status" value="1"/>
</dbReference>
<organism evidence="2 3">
    <name type="scientific">Exiguobacterium aurantiacum</name>
    <dbReference type="NCBI Taxonomy" id="33987"/>
    <lineage>
        <taxon>Bacteria</taxon>
        <taxon>Bacillati</taxon>
        <taxon>Bacillota</taxon>
        <taxon>Bacilli</taxon>
        <taxon>Bacillales</taxon>
        <taxon>Bacillales Family XII. Incertae Sedis</taxon>
        <taxon>Exiguobacterium</taxon>
    </lineage>
</organism>
<sequence length="172" mass="19255">MNFRPIGRDDVKSLQRLFMESLSDLIRREQFEDADLLEEEVARLNTTIQDSFDDESVQVYVVERVGVIVGTAATLPPNEIITAHLDVEPDAVEVGCVYVAPSAQRQGVGTFLLQSVMRELTSTGQTTFYLDAGFPTSQAYWEQLLGEPALTIEHYWGPGAPHKIWRITTRPG</sequence>
<feature type="domain" description="N-acetyltransferase" evidence="1">
    <location>
        <begin position="1"/>
        <end position="170"/>
    </location>
</feature>
<dbReference type="InterPro" id="IPR016181">
    <property type="entry name" value="Acyl_CoA_acyltransferase"/>
</dbReference>
<proteinExistence type="predicted"/>